<accession>A0ABT2IDU6</accession>
<evidence type="ECO:0000313" key="2">
    <source>
        <dbReference type="EMBL" id="MCT2406772.1"/>
    </source>
</evidence>
<proteinExistence type="predicted"/>
<dbReference type="RefSeq" id="WP_259827705.1">
    <property type="nucleotide sequence ID" value="NZ_JANZQH010000002.1"/>
</dbReference>
<feature type="region of interest" description="Disordered" evidence="1">
    <location>
        <begin position="192"/>
        <end position="216"/>
    </location>
</feature>
<sequence length="243" mass="25944">MKFKVSLLCIISVQWMYSQIGVNIKQPTKTLDINGELRVRTIKSENSPAYVLVSDLNGVIGKKVYKEIKPQIGDVKKGFQKADHNGWYLLDGRQSSSLPGIAAAGAQSIGFAAALPDAKGKFLKVSDNTQQTAIKGGSNTVTLNKKNLPKLNFNGQASSVGVSHSHSFTDAHSVAFAANFNGVLAATYGNTNNRNPHLSSQANTSGSGNHSHSFKISNAGGNSQAFSVIPQYVEVNTFIYLGN</sequence>
<name>A0ABT2IDU6_9FLAO</name>
<dbReference type="Proteomes" id="UP001142057">
    <property type="component" value="Unassembled WGS sequence"/>
</dbReference>
<reference evidence="2" key="1">
    <citation type="submission" date="2022-08" db="EMBL/GenBank/DDBJ databases">
        <title>Chryseobacterium antibioticum,isolated from the rhizosphere soil of Pyrola in Tibet.</title>
        <authorList>
            <person name="Kan Y."/>
        </authorList>
    </citation>
    <scope>NUCLEOTIDE SEQUENCE</scope>
    <source>
        <strain evidence="2">Pc2-12</strain>
    </source>
</reference>
<dbReference type="EMBL" id="JANZQH010000002">
    <property type="protein sequence ID" value="MCT2406772.1"/>
    <property type="molecule type" value="Genomic_DNA"/>
</dbReference>
<evidence type="ECO:0000313" key="3">
    <source>
        <dbReference type="Proteomes" id="UP001142057"/>
    </source>
</evidence>
<gene>
    <name evidence="2" type="ORF">NZD88_04270</name>
</gene>
<evidence type="ECO:0000256" key="1">
    <source>
        <dbReference type="SAM" id="MobiDB-lite"/>
    </source>
</evidence>
<evidence type="ECO:0008006" key="4">
    <source>
        <dbReference type="Google" id="ProtNLM"/>
    </source>
</evidence>
<keyword evidence="3" id="KW-1185">Reference proteome</keyword>
<comment type="caution">
    <text evidence="2">The sequence shown here is derived from an EMBL/GenBank/DDBJ whole genome shotgun (WGS) entry which is preliminary data.</text>
</comment>
<organism evidence="2 3">
    <name type="scientific">Chryseobacterium pyrolae</name>
    <dbReference type="NCBI Taxonomy" id="2987481"/>
    <lineage>
        <taxon>Bacteria</taxon>
        <taxon>Pseudomonadati</taxon>
        <taxon>Bacteroidota</taxon>
        <taxon>Flavobacteriia</taxon>
        <taxon>Flavobacteriales</taxon>
        <taxon>Weeksellaceae</taxon>
        <taxon>Chryseobacterium group</taxon>
        <taxon>Chryseobacterium</taxon>
    </lineage>
</organism>
<protein>
    <recommendedName>
        <fullName evidence="4">Tail fiber protein</fullName>
    </recommendedName>
</protein>